<comment type="caution">
    <text evidence="1">The sequence shown here is derived from an EMBL/GenBank/DDBJ whole genome shotgun (WGS) entry which is preliminary data.</text>
</comment>
<dbReference type="Proteomes" id="UP001057452">
    <property type="component" value="Chromosome 5"/>
</dbReference>
<proteinExistence type="predicted"/>
<gene>
    <name evidence="1" type="ORF">KUCAC02_030233</name>
</gene>
<evidence type="ECO:0000313" key="1">
    <source>
        <dbReference type="EMBL" id="KAI4826802.1"/>
    </source>
</evidence>
<accession>A0ACB9XJH6</accession>
<organism evidence="1 2">
    <name type="scientific">Chaenocephalus aceratus</name>
    <name type="common">Blackfin icefish</name>
    <name type="synonym">Chaenichthys aceratus</name>
    <dbReference type="NCBI Taxonomy" id="36190"/>
    <lineage>
        <taxon>Eukaryota</taxon>
        <taxon>Metazoa</taxon>
        <taxon>Chordata</taxon>
        <taxon>Craniata</taxon>
        <taxon>Vertebrata</taxon>
        <taxon>Euteleostomi</taxon>
        <taxon>Actinopterygii</taxon>
        <taxon>Neopterygii</taxon>
        <taxon>Teleostei</taxon>
        <taxon>Neoteleostei</taxon>
        <taxon>Acanthomorphata</taxon>
        <taxon>Eupercaria</taxon>
        <taxon>Perciformes</taxon>
        <taxon>Notothenioidei</taxon>
        <taxon>Channichthyidae</taxon>
        <taxon>Chaenocephalus</taxon>
    </lineage>
</organism>
<keyword evidence="2" id="KW-1185">Reference proteome</keyword>
<dbReference type="EMBL" id="CM043789">
    <property type="protein sequence ID" value="KAI4826802.1"/>
    <property type="molecule type" value="Genomic_DNA"/>
</dbReference>
<sequence length="132" mass="14488">VWFSNRRARWRKQAGANQLAAFNHLLPGGFPPTGCQIYPHTSYKSPATPGPRYHRTVLCTDPSPCLHLPCTREAWVPTAALLMVSRPIATASPATPITFMSPSASSNHMNSVGTGSPHRQLYAQIDRGFLYV</sequence>
<evidence type="ECO:0000313" key="2">
    <source>
        <dbReference type="Proteomes" id="UP001057452"/>
    </source>
</evidence>
<feature type="non-terminal residue" evidence="1">
    <location>
        <position position="1"/>
    </location>
</feature>
<reference evidence="1" key="1">
    <citation type="submission" date="2022-05" db="EMBL/GenBank/DDBJ databases">
        <title>Chromosome-level genome of Chaenocephalus aceratus.</title>
        <authorList>
            <person name="Park H."/>
        </authorList>
    </citation>
    <scope>NUCLEOTIDE SEQUENCE</scope>
    <source>
        <strain evidence="1">KU_202001</strain>
    </source>
</reference>
<protein>
    <submittedName>
        <fullName evidence="1">Uncharacterized protein</fullName>
    </submittedName>
</protein>
<name>A0ACB9XJH6_CHAAC</name>